<evidence type="ECO:0000313" key="1">
    <source>
        <dbReference type="EMBL" id="CAJ1396198.1"/>
    </source>
</evidence>
<reference evidence="1" key="1">
    <citation type="submission" date="2023-08" db="EMBL/GenBank/DDBJ databases">
        <authorList>
            <person name="Chen Y."/>
            <person name="Shah S."/>
            <person name="Dougan E. K."/>
            <person name="Thang M."/>
            <person name="Chan C."/>
        </authorList>
    </citation>
    <scope>NUCLEOTIDE SEQUENCE</scope>
</reference>
<dbReference type="EMBL" id="CAUJNA010003221">
    <property type="protein sequence ID" value="CAJ1396198.1"/>
    <property type="molecule type" value="Genomic_DNA"/>
</dbReference>
<proteinExistence type="predicted"/>
<protein>
    <submittedName>
        <fullName evidence="1">Uncharacterized protein</fullName>
    </submittedName>
</protein>
<accession>A0AA36IY95</accession>
<comment type="caution">
    <text evidence="1">The sequence shown here is derived from an EMBL/GenBank/DDBJ whole genome shotgun (WGS) entry which is preliminary data.</text>
</comment>
<evidence type="ECO:0000313" key="2">
    <source>
        <dbReference type="Proteomes" id="UP001178507"/>
    </source>
</evidence>
<keyword evidence="2" id="KW-1185">Reference proteome</keyword>
<sequence length="237" mass="26873">MRLVYGRLLRMQAHFEIPLEVRLHAAQSLGRLGRHSAALKLNYAHVLYAHGGKAKRVSYSTSHAETLAAISGMEASSMVATRLTELWLPDKQPTLEKLILYQESGSPLFPVDAATDCRDFFELATGSKSLPQDKLQRLYLLAIKEARVTGRLRNFMLIPTQCMTADALTKPMVSFVLNKVLSSGYVPFWNEDKHPALVRRLPTLAEISEEDLYKADDRSRRKFWREGPILQAQHVLR</sequence>
<name>A0AA36IY95_9DINO</name>
<dbReference type="AlphaFoldDB" id="A0AA36IY95"/>
<gene>
    <name evidence="1" type="ORF">EVOR1521_LOCUS20469</name>
</gene>
<organism evidence="1 2">
    <name type="scientific">Effrenium voratum</name>
    <dbReference type="NCBI Taxonomy" id="2562239"/>
    <lineage>
        <taxon>Eukaryota</taxon>
        <taxon>Sar</taxon>
        <taxon>Alveolata</taxon>
        <taxon>Dinophyceae</taxon>
        <taxon>Suessiales</taxon>
        <taxon>Symbiodiniaceae</taxon>
        <taxon>Effrenium</taxon>
    </lineage>
</organism>
<dbReference type="Proteomes" id="UP001178507">
    <property type="component" value="Unassembled WGS sequence"/>
</dbReference>